<gene>
    <name evidence="2" type="ORF">EOD39_21456</name>
</gene>
<feature type="compositionally biased region" description="Pro residues" evidence="1">
    <location>
        <begin position="385"/>
        <end position="412"/>
    </location>
</feature>
<accession>A0A444USN1</accession>
<feature type="compositionally biased region" description="Polar residues" evidence="1">
    <location>
        <begin position="366"/>
        <end position="379"/>
    </location>
</feature>
<evidence type="ECO:0000256" key="1">
    <source>
        <dbReference type="SAM" id="MobiDB-lite"/>
    </source>
</evidence>
<keyword evidence="3" id="KW-1185">Reference proteome</keyword>
<name>A0A444USN1_ACIRT</name>
<comment type="caution">
    <text evidence="2">The sequence shown here is derived from an EMBL/GenBank/DDBJ whole genome shotgun (WGS) entry which is preliminary data.</text>
</comment>
<proteinExistence type="predicted"/>
<feature type="compositionally biased region" description="Low complexity" evidence="1">
    <location>
        <begin position="97"/>
        <end position="108"/>
    </location>
</feature>
<protein>
    <submittedName>
        <fullName evidence="2">Proline-rich protein 12</fullName>
    </submittedName>
</protein>
<feature type="compositionally biased region" description="Low complexity" evidence="1">
    <location>
        <begin position="299"/>
        <end position="321"/>
    </location>
</feature>
<dbReference type="InterPro" id="IPR052466">
    <property type="entry name" value="DNA_MethProtect_Complex"/>
</dbReference>
<dbReference type="EMBL" id="SCEB01009998">
    <property type="protein sequence ID" value="RXM91170.1"/>
    <property type="molecule type" value="Genomic_DNA"/>
</dbReference>
<feature type="compositionally biased region" description="Basic and acidic residues" evidence="1">
    <location>
        <begin position="213"/>
        <end position="235"/>
    </location>
</feature>
<feature type="compositionally biased region" description="Acidic residues" evidence="1">
    <location>
        <begin position="122"/>
        <end position="136"/>
    </location>
</feature>
<feature type="region of interest" description="Disordered" evidence="1">
    <location>
        <begin position="22"/>
        <end position="441"/>
    </location>
</feature>
<dbReference type="PANTHER" id="PTHR14709:SF1">
    <property type="entry name" value="PROLINE-RICH PROTEIN 12"/>
    <property type="match status" value="1"/>
</dbReference>
<dbReference type="Proteomes" id="UP000289886">
    <property type="component" value="Unassembled WGS sequence"/>
</dbReference>
<evidence type="ECO:0000313" key="3">
    <source>
        <dbReference type="Proteomes" id="UP000289886"/>
    </source>
</evidence>
<feature type="compositionally biased region" description="Low complexity" evidence="1">
    <location>
        <begin position="240"/>
        <end position="251"/>
    </location>
</feature>
<organism evidence="2 3">
    <name type="scientific">Acipenser ruthenus</name>
    <name type="common">Sterlet sturgeon</name>
    <dbReference type="NCBI Taxonomy" id="7906"/>
    <lineage>
        <taxon>Eukaryota</taxon>
        <taxon>Metazoa</taxon>
        <taxon>Chordata</taxon>
        <taxon>Craniata</taxon>
        <taxon>Vertebrata</taxon>
        <taxon>Euteleostomi</taxon>
        <taxon>Actinopterygii</taxon>
        <taxon>Chondrostei</taxon>
        <taxon>Acipenseriformes</taxon>
        <taxon>Acipenseridae</taxon>
        <taxon>Acipenser</taxon>
    </lineage>
</organism>
<reference evidence="2 3" key="1">
    <citation type="submission" date="2019-01" db="EMBL/GenBank/DDBJ databases">
        <title>Draft Genome and Complete Hox-Cluster Characterization of the Sterlet Sturgeon (Acipenser ruthenus).</title>
        <authorList>
            <person name="Wei Q."/>
        </authorList>
    </citation>
    <scope>NUCLEOTIDE SEQUENCE [LARGE SCALE GENOMIC DNA]</scope>
    <source>
        <strain evidence="2">WHYD16114868_AA</strain>
        <tissue evidence="2">Blood</tissue>
    </source>
</reference>
<feature type="compositionally biased region" description="Basic and acidic residues" evidence="1">
    <location>
        <begin position="340"/>
        <end position="351"/>
    </location>
</feature>
<dbReference type="AlphaFoldDB" id="A0A444USN1"/>
<evidence type="ECO:0000313" key="2">
    <source>
        <dbReference type="EMBL" id="RXM91170.1"/>
    </source>
</evidence>
<dbReference type="PANTHER" id="PTHR14709">
    <property type="entry name" value="GLUTAMINE AND SERINE-RICH PROTEIN 1-RELATED"/>
    <property type="match status" value="1"/>
</dbReference>
<sequence>MRKIDGILSEHKKKLLRRISLNPGHQEALHTYPRLSPEPLDSASVRVRLGGEPYNRKTLNKLRKSAPKPQQGSYPTAADSRGVPQTYHHPPPPPAPSSSASTTTASSSGGKLKPGRQAGDRVEEDDEEEEEEEGGEADFLIQHLLQSQNPPPGSQPANGMPESGEGGRGPSLKGLAGYEMGKGSSEERRHLQSVIRTHSGRRQGGAADPETASLERHFEMMKGGTGDHKKKDPMRLYDAPPLLYQHPQLLHPLHHPHQPHHPSSQQDPLGSVQEAEEKQTEMKSGFMASFLDFLKSGKQQQQHQQQPHHLLPAPNPGSNSPGAGGGKEGEEEEGLGLGCKRLDEEMMKRNLETLPSFSSDEEDSVSKNQDLQKSISSAISALYETPPPPAPLAPPPASPAPPPATPTPPPASPAHVEASHSPASGTARLPFARTTDPSIPR</sequence>